<name>A0A165M277_PELLU</name>
<evidence type="ECO:0000259" key="1">
    <source>
        <dbReference type="Pfam" id="PF01368"/>
    </source>
</evidence>
<accession>A0A165M277</accession>
<dbReference type="Pfam" id="PF02272">
    <property type="entry name" value="DHHA1"/>
    <property type="match status" value="1"/>
</dbReference>
<evidence type="ECO:0000313" key="4">
    <source>
        <dbReference type="Proteomes" id="UP000076481"/>
    </source>
</evidence>
<dbReference type="InterPro" id="IPR001667">
    <property type="entry name" value="DDH_dom"/>
</dbReference>
<dbReference type="Gene3D" id="3.10.310.30">
    <property type="match status" value="1"/>
</dbReference>
<evidence type="ECO:0000259" key="2">
    <source>
        <dbReference type="Pfam" id="PF02272"/>
    </source>
</evidence>
<dbReference type="PANTHER" id="PTHR47618:SF1">
    <property type="entry name" value="BIFUNCTIONAL OLIGORIBONUCLEASE AND PAP PHOSPHATASE NRNA"/>
    <property type="match status" value="1"/>
</dbReference>
<dbReference type="InterPro" id="IPR003156">
    <property type="entry name" value="DHHA1_dom"/>
</dbReference>
<dbReference type="SUPFAM" id="SSF64182">
    <property type="entry name" value="DHH phosphoesterases"/>
    <property type="match status" value="1"/>
</dbReference>
<sequence length="355" mass="39194">MILPELGRTLTGSEWSLLVDVLLDARHVVLTTHENSDGDGLGSEVALALVLCALGKEVTVFNPTPVPPNYRFLCESFPITHFDPKDEESVQELSLADVTVLLDANLRDRMGSLWPHVEFSKELGSMRLLCIDHHLEPDDFADLMVCESYASSTGELIYDLISAIGERQGQDLFTKEISQALYVAVMTDTGSFRFPKTSPYVYSLAGNLVQRGADAALAYDRIYNSLTPEALKLLGLALTSITILDNGVISWLFISRDMLKATGSKLFDTDLIVQYLLSVPSVQIAVLMVEMTDGRTKASFRSRGRVYVNQLAKKYGGGGHMNAAGCLFQFSSDRAQQVLLEDVRAFLKDPESFTY</sequence>
<dbReference type="Proteomes" id="UP000076481">
    <property type="component" value="Unassembled WGS sequence"/>
</dbReference>
<comment type="caution">
    <text evidence="3">The sequence shown here is derived from an EMBL/GenBank/DDBJ whole genome shotgun (WGS) entry which is preliminary data.</text>
</comment>
<proteinExistence type="predicted"/>
<dbReference type="RefSeq" id="WP_303681122.1">
    <property type="nucleotide sequence ID" value="NZ_LVWG01000019.1"/>
</dbReference>
<feature type="domain" description="DDH" evidence="1">
    <location>
        <begin position="28"/>
        <end position="184"/>
    </location>
</feature>
<evidence type="ECO:0000313" key="3">
    <source>
        <dbReference type="EMBL" id="KZK74726.1"/>
    </source>
</evidence>
<gene>
    <name evidence="3" type="ORF">A3K90_04590</name>
</gene>
<feature type="domain" description="DHHA1" evidence="2">
    <location>
        <begin position="272"/>
        <end position="348"/>
    </location>
</feature>
<dbReference type="InterPro" id="IPR051319">
    <property type="entry name" value="Oligoribo/pAp-PDE_c-di-AMP_PDE"/>
</dbReference>
<dbReference type="AlphaFoldDB" id="A0A165M277"/>
<protein>
    <submittedName>
        <fullName evidence="3">Phosphoesterase</fullName>
    </submittedName>
</protein>
<dbReference type="InterPro" id="IPR038763">
    <property type="entry name" value="DHH_sf"/>
</dbReference>
<reference evidence="3 4" key="1">
    <citation type="submission" date="2016-03" db="EMBL/GenBank/DDBJ databases">
        <title>Speciation and ecological success in dimly lit waters: horizontal gene transfer in a green sulfur bacteria bloom unveiled by metagenomic assembly.</title>
        <authorList>
            <person name="Llorens-Mares T."/>
            <person name="Liu Z."/>
            <person name="Allen L.Z."/>
            <person name="Rusch D.B."/>
            <person name="Craig M.T."/>
            <person name="Dupont C.L."/>
            <person name="Bryant D.A."/>
            <person name="Casamayor E.O."/>
        </authorList>
    </citation>
    <scope>NUCLEOTIDE SEQUENCE [LARGE SCALE GENOMIC DNA]</scope>
    <source>
        <strain evidence="3">CIII</strain>
    </source>
</reference>
<dbReference type="Gene3D" id="3.90.1640.10">
    <property type="entry name" value="inorganic pyrophosphatase (n-terminal core)"/>
    <property type="match status" value="1"/>
</dbReference>
<dbReference type="PANTHER" id="PTHR47618">
    <property type="entry name" value="BIFUNCTIONAL OLIGORIBONUCLEASE AND PAP PHOSPHATASE NRNA"/>
    <property type="match status" value="1"/>
</dbReference>
<dbReference type="EMBL" id="LVWG01000019">
    <property type="protein sequence ID" value="KZK74726.1"/>
    <property type="molecule type" value="Genomic_DNA"/>
</dbReference>
<organism evidence="3 4">
    <name type="scientific">Pelodictyon luteolum</name>
    <dbReference type="NCBI Taxonomy" id="1100"/>
    <lineage>
        <taxon>Bacteria</taxon>
        <taxon>Pseudomonadati</taxon>
        <taxon>Chlorobiota</taxon>
        <taxon>Chlorobiia</taxon>
        <taxon>Chlorobiales</taxon>
        <taxon>Chlorobiaceae</taxon>
        <taxon>Chlorobium/Pelodictyon group</taxon>
        <taxon>Pelodictyon</taxon>
    </lineage>
</organism>
<dbReference type="GO" id="GO:0003676">
    <property type="term" value="F:nucleic acid binding"/>
    <property type="evidence" value="ECO:0007669"/>
    <property type="project" value="InterPro"/>
</dbReference>
<dbReference type="Pfam" id="PF01368">
    <property type="entry name" value="DHH"/>
    <property type="match status" value="1"/>
</dbReference>